<feature type="binding site" evidence="15">
    <location>
        <position position="202"/>
    </location>
    <ligand>
        <name>substrate</name>
    </ligand>
</feature>
<protein>
    <recommendedName>
        <fullName evidence="7">Uridine 5'-monophosphate synthase</fullName>
        <ecNumber evidence="5">2.4.2.10</ecNumber>
        <ecNumber evidence="6">4.1.1.23</ecNumber>
    </recommendedName>
</protein>
<dbReference type="Gene3D" id="3.20.20.70">
    <property type="entry name" value="Aldolase class I"/>
    <property type="match status" value="1"/>
</dbReference>
<dbReference type="FunFam" id="3.20.20.70:FF:000114">
    <property type="entry name" value="Decarboxylase,orotidine phosphate"/>
    <property type="match status" value="1"/>
</dbReference>
<evidence type="ECO:0000313" key="17">
    <source>
        <dbReference type="Ensembl" id="ENSEBUP00000008176.1"/>
    </source>
</evidence>
<evidence type="ECO:0000256" key="11">
    <source>
        <dbReference type="ARBA" id="ARBA00022975"/>
    </source>
</evidence>
<dbReference type="GO" id="GO:0004590">
    <property type="term" value="F:orotidine-5'-phosphate decarboxylase activity"/>
    <property type="evidence" value="ECO:0007669"/>
    <property type="project" value="UniProtKB-EC"/>
</dbReference>
<dbReference type="InterPro" id="IPR029057">
    <property type="entry name" value="PRTase-like"/>
</dbReference>
<dbReference type="InterPro" id="IPR014732">
    <property type="entry name" value="OMPdecase"/>
</dbReference>
<comment type="similarity">
    <text evidence="4">In the C-terminal section; belongs to the OMP decarboxylase family.</text>
</comment>
<dbReference type="EC" id="4.1.1.23" evidence="6"/>
<evidence type="ECO:0000256" key="15">
    <source>
        <dbReference type="PIRSR" id="PIRSR614732-2"/>
    </source>
</evidence>
<feature type="binding site" evidence="15">
    <location>
        <position position="180"/>
    </location>
    <ligand>
        <name>substrate</name>
    </ligand>
</feature>
<keyword evidence="12" id="KW-0456">Lyase</keyword>
<evidence type="ECO:0000256" key="4">
    <source>
        <dbReference type="ARBA" id="ARBA00009769"/>
    </source>
</evidence>
<accession>A0A8C4Q0J1</accession>
<dbReference type="NCBIfam" id="TIGR01740">
    <property type="entry name" value="pyrF"/>
    <property type="match status" value="1"/>
</dbReference>
<dbReference type="Proteomes" id="UP000694388">
    <property type="component" value="Unplaced"/>
</dbReference>
<feature type="binding site" evidence="15">
    <location>
        <position position="371"/>
    </location>
    <ligand>
        <name>substrate</name>
    </ligand>
</feature>
<evidence type="ECO:0000256" key="5">
    <source>
        <dbReference type="ARBA" id="ARBA00011971"/>
    </source>
</evidence>
<keyword evidence="8" id="KW-0328">Glycosyltransferase</keyword>
<dbReference type="UniPathway" id="UPA00070">
    <property type="reaction ID" value="UER00119"/>
</dbReference>
<dbReference type="GO" id="GO:0004588">
    <property type="term" value="F:orotate phosphoribosyltransferase activity"/>
    <property type="evidence" value="ECO:0007669"/>
    <property type="project" value="UniProtKB-EC"/>
</dbReference>
<dbReference type="Ensembl" id="ENSEBUT00000008670.1">
    <property type="protein sequence ID" value="ENSEBUP00000008176.1"/>
    <property type="gene ID" value="ENSEBUG00000005305.1"/>
</dbReference>
<dbReference type="GO" id="GO:0006207">
    <property type="term" value="P:'de novo' pyrimidine nucleobase biosynthetic process"/>
    <property type="evidence" value="ECO:0007669"/>
    <property type="project" value="InterPro"/>
</dbReference>
<organism evidence="17 18">
    <name type="scientific">Eptatretus burgeri</name>
    <name type="common">Inshore hagfish</name>
    <dbReference type="NCBI Taxonomy" id="7764"/>
    <lineage>
        <taxon>Eukaryota</taxon>
        <taxon>Metazoa</taxon>
        <taxon>Chordata</taxon>
        <taxon>Craniata</taxon>
        <taxon>Vertebrata</taxon>
        <taxon>Cyclostomata</taxon>
        <taxon>Myxini</taxon>
        <taxon>Myxiniformes</taxon>
        <taxon>Myxinidae</taxon>
        <taxon>Eptatretinae</taxon>
        <taxon>Eptatretus</taxon>
    </lineage>
</organism>
<feature type="domain" description="Orotidine 5'-phosphate decarboxylase" evidence="16">
    <location>
        <begin position="174"/>
        <end position="387"/>
    </location>
</feature>
<dbReference type="OMA" id="SAKHVCG"/>
<dbReference type="SUPFAM" id="SSF51366">
    <property type="entry name" value="Ribulose-phoshate binding barrel"/>
    <property type="match status" value="1"/>
</dbReference>
<name>A0A8C4Q0J1_EPTBU</name>
<evidence type="ECO:0000256" key="13">
    <source>
        <dbReference type="ARBA" id="ARBA00023268"/>
    </source>
</evidence>
<feature type="binding site" evidence="15">
    <location>
        <position position="351"/>
    </location>
    <ligand>
        <name>substrate</name>
    </ligand>
</feature>
<dbReference type="InterPro" id="IPR011060">
    <property type="entry name" value="RibuloseP-bd_barrel"/>
</dbReference>
<dbReference type="InterPro" id="IPR001754">
    <property type="entry name" value="OMPdeCOase_dom"/>
</dbReference>
<dbReference type="CDD" id="cd04725">
    <property type="entry name" value="OMP_decarboxylase_like"/>
    <property type="match status" value="1"/>
</dbReference>
<dbReference type="Pfam" id="PF00215">
    <property type="entry name" value="OMPdecase"/>
    <property type="match status" value="1"/>
</dbReference>
<dbReference type="CDD" id="cd06223">
    <property type="entry name" value="PRTases_typeI"/>
    <property type="match status" value="1"/>
</dbReference>
<keyword evidence="13" id="KW-0511">Multifunctional enzyme</keyword>
<feature type="active site" description="For OMPdecase activity" evidence="14">
    <location>
        <position position="235"/>
    </location>
</feature>
<evidence type="ECO:0000256" key="9">
    <source>
        <dbReference type="ARBA" id="ARBA00022679"/>
    </source>
</evidence>
<feature type="active site" description="For OMPdecase activity" evidence="14">
    <location>
        <position position="238"/>
    </location>
</feature>
<evidence type="ECO:0000256" key="7">
    <source>
        <dbReference type="ARBA" id="ARBA00015047"/>
    </source>
</evidence>
<reference evidence="17" key="2">
    <citation type="submission" date="2025-09" db="UniProtKB">
        <authorList>
            <consortium name="Ensembl"/>
        </authorList>
    </citation>
    <scope>IDENTIFICATION</scope>
</reference>
<evidence type="ECO:0000256" key="10">
    <source>
        <dbReference type="ARBA" id="ARBA00022793"/>
    </source>
</evidence>
<dbReference type="Gene3D" id="3.40.50.2020">
    <property type="match status" value="1"/>
</dbReference>
<comment type="pathway">
    <text evidence="1">Pyrimidine metabolism; UMP biosynthesis via de novo pathway; UMP from orotate: step 2/2.</text>
</comment>
<dbReference type="GeneTree" id="ENSGT00390000001856"/>
<dbReference type="PANTHER" id="PTHR19278">
    <property type="entry name" value="OROTATE PHOSPHORIBOSYLTRANSFERASE"/>
    <property type="match status" value="1"/>
</dbReference>
<evidence type="ECO:0000256" key="8">
    <source>
        <dbReference type="ARBA" id="ARBA00022676"/>
    </source>
</evidence>
<evidence type="ECO:0000256" key="2">
    <source>
        <dbReference type="ARBA" id="ARBA00004889"/>
    </source>
</evidence>
<evidence type="ECO:0000256" key="3">
    <source>
        <dbReference type="ARBA" id="ARBA00006221"/>
    </source>
</evidence>
<evidence type="ECO:0000259" key="16">
    <source>
        <dbReference type="SMART" id="SM00934"/>
    </source>
</evidence>
<keyword evidence="18" id="KW-1185">Reference proteome</keyword>
<evidence type="ECO:0000256" key="14">
    <source>
        <dbReference type="PIRSR" id="PIRSR614732-1"/>
    </source>
</evidence>
<keyword evidence="10" id="KW-0210">Decarboxylase</keyword>
<reference evidence="17" key="1">
    <citation type="submission" date="2025-08" db="UniProtKB">
        <authorList>
            <consortium name="Ensembl"/>
        </authorList>
    </citation>
    <scope>IDENTIFICATION</scope>
</reference>
<evidence type="ECO:0000256" key="12">
    <source>
        <dbReference type="ARBA" id="ARBA00023239"/>
    </source>
</evidence>
<feature type="binding site" evidence="15">
    <location>
        <position position="293"/>
    </location>
    <ligand>
        <name>substrate</name>
    </ligand>
</feature>
<dbReference type="SMART" id="SM00934">
    <property type="entry name" value="OMPdecase"/>
    <property type="match status" value="1"/>
</dbReference>
<dbReference type="SUPFAM" id="SSF53271">
    <property type="entry name" value="PRTase-like"/>
    <property type="match status" value="1"/>
</dbReference>
<dbReference type="InterPro" id="IPR013785">
    <property type="entry name" value="Aldolase_TIM"/>
</dbReference>
<dbReference type="InterPro" id="IPR023031">
    <property type="entry name" value="OPRT"/>
</dbReference>
<keyword evidence="9" id="KW-0808">Transferase</keyword>
<evidence type="ECO:0000256" key="1">
    <source>
        <dbReference type="ARBA" id="ARBA00004861"/>
    </source>
</evidence>
<dbReference type="PANTHER" id="PTHR19278:SF9">
    <property type="entry name" value="URIDINE 5'-MONOPHOSPHATE SYNTHASE"/>
    <property type="match status" value="1"/>
</dbReference>
<dbReference type="HAMAP" id="MF_01208">
    <property type="entry name" value="PyrE"/>
    <property type="match status" value="1"/>
</dbReference>
<dbReference type="InterPro" id="IPR000836">
    <property type="entry name" value="PRTase_dom"/>
</dbReference>
<comment type="similarity">
    <text evidence="3">In the N-terminal section; belongs to the purine/pyrimidine phosphoribosyltransferase family.</text>
</comment>
<feature type="active site" description="For OMPdecase activity" evidence="14">
    <location>
        <position position="233"/>
    </location>
</feature>
<evidence type="ECO:0000256" key="6">
    <source>
        <dbReference type="ARBA" id="ARBA00012321"/>
    </source>
</evidence>
<sequence>MDECTDRLLDVQVLKFGTYTLRTGLVSPVYVDFREIFGFPDLLCELAELIFQASREAQYELVCGVPYTALPLATCLSITHRLPLLIRRKEAKGYGTKRIVEGKFVPGQTCLIVEDVVTFGTSILDTARILQQAGLKVPRIISAAAMSYGQRTLLPTTAPFATRLLSLMEEKRTNVALAADVLSCAEALALAEELGPEICMFKIHADALGGFDESFHLRLAEIAKRHRFLLFEDRKFADIGSVARRQYEGGIFRISHWADVVTVHAVAGPSALLSLQEACSSTDNGAFIVSEMSCQGSLAVGNYTQAAVEMAKVCRDFVAGFICTSRVTTDPSWVLVTPGVKLQEGGDGQGQQYLTPEEVIGRRGTDVIVVGRGIIDADDRLATAQAYRHAAWQAYEGRVAQI</sequence>
<comment type="pathway">
    <text evidence="2">Pyrimidine metabolism; UMP biosynthesis via de novo pathway; UMP from orotate: step 1/2.</text>
</comment>
<dbReference type="EC" id="2.4.2.10" evidence="5"/>
<feature type="binding site" evidence="15">
    <location>
        <position position="372"/>
    </location>
    <ligand>
        <name>substrate</name>
    </ligand>
</feature>
<evidence type="ECO:0000313" key="18">
    <source>
        <dbReference type="Proteomes" id="UP000694388"/>
    </source>
</evidence>
<dbReference type="AlphaFoldDB" id="A0A8C4Q0J1"/>
<proteinExistence type="inferred from homology"/>
<dbReference type="Pfam" id="PF00156">
    <property type="entry name" value="Pribosyltran"/>
    <property type="match status" value="1"/>
</dbReference>
<dbReference type="GO" id="GO:0044205">
    <property type="term" value="P:'de novo' UMP biosynthetic process"/>
    <property type="evidence" value="ECO:0007669"/>
    <property type="project" value="UniProtKB-UniPathway"/>
</dbReference>
<keyword evidence="11" id="KW-0665">Pyrimidine biosynthesis</keyword>